<dbReference type="EMBL" id="ML995876">
    <property type="protein sequence ID" value="KAF2766182.1"/>
    <property type="molecule type" value="Genomic_DNA"/>
</dbReference>
<feature type="compositionally biased region" description="Low complexity" evidence="1">
    <location>
        <begin position="271"/>
        <end position="287"/>
    </location>
</feature>
<feature type="compositionally biased region" description="Basic residues" evidence="1">
    <location>
        <begin position="258"/>
        <end position="268"/>
    </location>
</feature>
<keyword evidence="4" id="KW-1185">Reference proteome</keyword>
<dbReference type="OrthoDB" id="2588098at2759"/>
<evidence type="ECO:0000313" key="4">
    <source>
        <dbReference type="Proteomes" id="UP000799436"/>
    </source>
</evidence>
<dbReference type="PANTHER" id="PTHR39465">
    <property type="entry name" value="DNA LIGASE D, 3'-PHOSPHOESTERASE DOMAIN"/>
    <property type="match status" value="1"/>
</dbReference>
<accession>A0A6G1L0S1</accession>
<feature type="compositionally biased region" description="Acidic residues" evidence="1">
    <location>
        <begin position="289"/>
        <end position="300"/>
    </location>
</feature>
<dbReference type="Pfam" id="PF13298">
    <property type="entry name" value="LigD_N"/>
    <property type="match status" value="1"/>
</dbReference>
<evidence type="ECO:0000259" key="2">
    <source>
        <dbReference type="Pfam" id="PF13298"/>
    </source>
</evidence>
<sequence>MSKPSSLNRDISPPPTRKGGKAPSQMPSKTSLPGSAQEPAPHDQQNVPVDAEPTLAAVEAGQAQIRDHLDYFTKHLAAARRASPQPMLSINHLADMYKCNQHSHGRHFVIHQHDHPISGVHYDLRLQFSESSTISFAVPYGLPGNPNSVRPNRMAIETRVHNLWNNLIESASYATGSLLIWDTGEYDVLDRPQKKLKITDDELSDAERGQPTNIKSQSERLFAAFRSRHIHLRLHGTKLPSGYTIALRLPSNNNIRPQPRKIKIKRRRMDPTTAAALAKSKSTPASSDTESDPSEVEDTQDAASVYSADVDAAVASEGEDEDAAIRSNNAYTGAHNTIGSVHQRHWFLTLDRKHSGFRKLRSGSDEGRWSGPWEAFFVRGRDFERSVVTGRSADQVMEDEGVEKFVGRKMWRPILE</sequence>
<feature type="domain" description="DNA ligase D 3'-phosphoesterase" evidence="2">
    <location>
        <begin position="111"/>
        <end position="245"/>
    </location>
</feature>
<dbReference type="Proteomes" id="UP000799436">
    <property type="component" value="Unassembled WGS sequence"/>
</dbReference>
<feature type="region of interest" description="Disordered" evidence="1">
    <location>
        <begin position="250"/>
        <end position="301"/>
    </location>
</feature>
<dbReference type="PANTHER" id="PTHR39465:SF1">
    <property type="entry name" value="DNA LIGASE D 3'-PHOSPHOESTERASE DOMAIN-CONTAINING PROTEIN"/>
    <property type="match status" value="1"/>
</dbReference>
<dbReference type="InterPro" id="IPR014144">
    <property type="entry name" value="LigD_PE_domain"/>
</dbReference>
<reference evidence="3" key="1">
    <citation type="journal article" date="2020" name="Stud. Mycol.">
        <title>101 Dothideomycetes genomes: a test case for predicting lifestyles and emergence of pathogens.</title>
        <authorList>
            <person name="Haridas S."/>
            <person name="Albert R."/>
            <person name="Binder M."/>
            <person name="Bloem J."/>
            <person name="Labutti K."/>
            <person name="Salamov A."/>
            <person name="Andreopoulos B."/>
            <person name="Baker S."/>
            <person name="Barry K."/>
            <person name="Bills G."/>
            <person name="Bluhm B."/>
            <person name="Cannon C."/>
            <person name="Castanera R."/>
            <person name="Culley D."/>
            <person name="Daum C."/>
            <person name="Ezra D."/>
            <person name="Gonzalez J."/>
            <person name="Henrissat B."/>
            <person name="Kuo A."/>
            <person name="Liang C."/>
            <person name="Lipzen A."/>
            <person name="Lutzoni F."/>
            <person name="Magnuson J."/>
            <person name="Mondo S."/>
            <person name="Nolan M."/>
            <person name="Ohm R."/>
            <person name="Pangilinan J."/>
            <person name="Park H.-J."/>
            <person name="Ramirez L."/>
            <person name="Alfaro M."/>
            <person name="Sun H."/>
            <person name="Tritt A."/>
            <person name="Yoshinaga Y."/>
            <person name="Zwiers L.-H."/>
            <person name="Turgeon B."/>
            <person name="Goodwin S."/>
            <person name="Spatafora J."/>
            <person name="Crous P."/>
            <person name="Grigoriev I."/>
        </authorList>
    </citation>
    <scope>NUCLEOTIDE SEQUENCE</scope>
    <source>
        <strain evidence="3">CBS 116005</strain>
    </source>
</reference>
<feature type="compositionally biased region" description="Polar residues" evidence="1">
    <location>
        <begin position="25"/>
        <end position="34"/>
    </location>
</feature>
<proteinExistence type="predicted"/>
<organism evidence="3 4">
    <name type="scientific">Teratosphaeria nubilosa</name>
    <dbReference type="NCBI Taxonomy" id="161662"/>
    <lineage>
        <taxon>Eukaryota</taxon>
        <taxon>Fungi</taxon>
        <taxon>Dikarya</taxon>
        <taxon>Ascomycota</taxon>
        <taxon>Pezizomycotina</taxon>
        <taxon>Dothideomycetes</taxon>
        <taxon>Dothideomycetidae</taxon>
        <taxon>Mycosphaerellales</taxon>
        <taxon>Teratosphaeriaceae</taxon>
        <taxon>Teratosphaeria</taxon>
    </lineage>
</organism>
<evidence type="ECO:0000256" key="1">
    <source>
        <dbReference type="SAM" id="MobiDB-lite"/>
    </source>
</evidence>
<feature type="region of interest" description="Disordered" evidence="1">
    <location>
        <begin position="1"/>
        <end position="47"/>
    </location>
</feature>
<evidence type="ECO:0000313" key="3">
    <source>
        <dbReference type="EMBL" id="KAF2766182.1"/>
    </source>
</evidence>
<gene>
    <name evidence="3" type="ORF">EJ03DRAFT_298928</name>
</gene>
<protein>
    <recommendedName>
        <fullName evidence="2">DNA ligase D 3'-phosphoesterase domain-containing protein</fullName>
    </recommendedName>
</protein>
<dbReference type="AlphaFoldDB" id="A0A6G1L0S1"/>
<name>A0A6G1L0S1_9PEZI</name>